<comment type="cofactor">
    <cofactor evidence="1">
        <name>Zn(2+)</name>
        <dbReference type="ChEBI" id="CHEBI:29105"/>
    </cofactor>
</comment>
<evidence type="ECO:0000256" key="3">
    <source>
        <dbReference type="ARBA" id="ARBA00022723"/>
    </source>
</evidence>
<dbReference type="GeneID" id="80558719"/>
<dbReference type="PRINTS" id="PR00983">
    <property type="entry name" value="TRNASYNTHCYS"/>
</dbReference>
<dbReference type="Pfam" id="PF01406">
    <property type="entry name" value="tRNA-synt_1e"/>
    <property type="match status" value="1"/>
</dbReference>
<evidence type="ECO:0000256" key="4">
    <source>
        <dbReference type="ARBA" id="ARBA00022741"/>
    </source>
</evidence>
<organism evidence="8 9">
    <name type="scientific">Cotonvirus japonicus</name>
    <dbReference type="NCBI Taxonomy" id="2811091"/>
    <lineage>
        <taxon>Viruses</taxon>
        <taxon>Varidnaviria</taxon>
        <taxon>Bamfordvirae</taxon>
        <taxon>Nucleocytoviricota</taxon>
        <taxon>Megaviricetes</taxon>
        <taxon>Imitervirales</taxon>
        <taxon>Mimiviridae</taxon>
        <taxon>Megamimivirinae</taxon>
        <taxon>Cotonvirus</taxon>
        <taxon>Cotonvirus japonicum</taxon>
    </lineage>
</organism>
<evidence type="ECO:0000259" key="7">
    <source>
        <dbReference type="Pfam" id="PF01406"/>
    </source>
</evidence>
<dbReference type="PANTHER" id="PTHR10890:SF3">
    <property type="entry name" value="CYSTEINE--TRNA LIGASE, CYTOPLASMIC"/>
    <property type="match status" value="1"/>
</dbReference>
<reference evidence="8 9" key="1">
    <citation type="submission" date="2021-02" db="EMBL/GenBank/DDBJ databases">
        <title>Cotonvirus japonicus, which uses Golgi apparatus of host cells for its virion factory, phylogenetically links tailed tupanvirus and icosahedral mimivirus.</title>
        <authorList>
            <person name="Takahashi H."/>
            <person name="Fukaya S."/>
            <person name="Song C."/>
            <person name="Murata K."/>
            <person name="Takemura M."/>
        </authorList>
    </citation>
    <scope>NUCLEOTIDE SEQUENCE [LARGE SCALE GENOMIC DNA]</scope>
</reference>
<evidence type="ECO:0000256" key="1">
    <source>
        <dbReference type="ARBA" id="ARBA00001947"/>
    </source>
</evidence>
<keyword evidence="6" id="KW-0067">ATP-binding</keyword>
<dbReference type="SUPFAM" id="SSF47323">
    <property type="entry name" value="Anticodon-binding domain of a subclass of class I aminoacyl-tRNA synthetases"/>
    <property type="match status" value="2"/>
</dbReference>
<proteinExistence type="predicted"/>
<dbReference type="InterPro" id="IPR009080">
    <property type="entry name" value="tRNAsynth_Ia_anticodon-bd"/>
</dbReference>
<dbReference type="InterPro" id="IPR014729">
    <property type="entry name" value="Rossmann-like_a/b/a_fold"/>
</dbReference>
<feature type="domain" description="tRNA synthetases class I catalytic" evidence="7">
    <location>
        <begin position="7"/>
        <end position="325"/>
    </location>
</feature>
<sequence length="501" mass="58573">MEHPSPRIMKMYVCGPTVYSDSHIGHARIYIIVDIINKTLNNILNKPTHLVMNITDIDDKIIKAAQNKNINWVDLAHEYENSYFNAMTKLGVSRPDVVIRVSESIPDIVKYIQKIIDNNMAYIVSDGSVYFDSNQYKNFGYEFSEIDDIEEQQYESQVDINIISQKKHHKDFALWKSRLITDVGFDVEFLCNNSIIKTRGVPGWHIECSAMIQKTLGDFIDVHFGGIDLKFPHHHNECLQANAYHHPIYNPLYQQQNGYFSKWTHEFVHIGHLCVKGQKMSKSLKNFSTISEIMQHVNANQLRWLFMINKWEKPMEFTNGCIDNAISIDNIFKNFIKRVTNFTFDISDVIFSEKEFELQNFFYTIKDRIFSYLEKYKFNSVVKALHSLITQVNLYMDKLSPNESIVSKIKLYIVELLEKLGFYYQINNTSDMSKHIMNVLIETRSQFRQLTRDKSLTSDVKECIFKILDDQRNTLLPSIGITLEDTKDSSFWCEITNQSID</sequence>
<dbReference type="InterPro" id="IPR032678">
    <property type="entry name" value="tRNA-synt_1_cat_dom"/>
</dbReference>
<evidence type="ECO:0000256" key="6">
    <source>
        <dbReference type="ARBA" id="ARBA00022840"/>
    </source>
</evidence>
<dbReference type="PANTHER" id="PTHR10890">
    <property type="entry name" value="CYSTEINYL-TRNA SYNTHETASE"/>
    <property type="match status" value="1"/>
</dbReference>
<evidence type="ECO:0000256" key="5">
    <source>
        <dbReference type="ARBA" id="ARBA00022833"/>
    </source>
</evidence>
<evidence type="ECO:0000256" key="2">
    <source>
        <dbReference type="ARBA" id="ARBA00022598"/>
    </source>
</evidence>
<keyword evidence="4" id="KW-0547">Nucleotide-binding</keyword>
<keyword evidence="3" id="KW-0479">Metal-binding</keyword>
<dbReference type="EMBL" id="AP024483">
    <property type="protein sequence ID" value="BCS83514.1"/>
    <property type="molecule type" value="Genomic_DNA"/>
</dbReference>
<dbReference type="RefSeq" id="YP_010842122.1">
    <property type="nucleotide sequence ID" value="NC_079139.1"/>
</dbReference>
<evidence type="ECO:0000313" key="9">
    <source>
        <dbReference type="Proteomes" id="UP001321479"/>
    </source>
</evidence>
<name>A0ABM7NTM2_9VIRU</name>
<evidence type="ECO:0000313" key="8">
    <source>
        <dbReference type="EMBL" id="BCS83514.1"/>
    </source>
</evidence>
<dbReference type="Proteomes" id="UP001321479">
    <property type="component" value="Segment"/>
</dbReference>
<dbReference type="Gene3D" id="3.40.50.620">
    <property type="entry name" value="HUPs"/>
    <property type="match status" value="1"/>
</dbReference>
<protein>
    <submittedName>
        <fullName evidence="8">Cysteinyl-tRNA synthetase</fullName>
    </submittedName>
</protein>
<keyword evidence="2" id="KW-0436">Ligase</keyword>
<dbReference type="InterPro" id="IPR024909">
    <property type="entry name" value="Cys-tRNA/MSH_ligase"/>
</dbReference>
<accession>A0ABM7NTM2</accession>
<keyword evidence="9" id="KW-1185">Reference proteome</keyword>
<dbReference type="SUPFAM" id="SSF52374">
    <property type="entry name" value="Nucleotidylyl transferase"/>
    <property type="match status" value="1"/>
</dbReference>
<keyword evidence="5" id="KW-0862">Zinc</keyword>